<evidence type="ECO:0000256" key="9">
    <source>
        <dbReference type="ARBA" id="ARBA00038489"/>
    </source>
</evidence>
<proteinExistence type="inferred from homology"/>
<protein>
    <recommendedName>
        <fullName evidence="2">thioredoxin-dependent peroxiredoxin</fullName>
        <ecNumber evidence="2">1.11.1.24</ecNumber>
    </recommendedName>
    <alternativeName>
        <fullName evidence="8">Thioredoxin peroxidase</fullName>
    </alternativeName>
    <alternativeName>
        <fullName evidence="10">Thioredoxin-dependent peroxiredoxin Bcp</fullName>
    </alternativeName>
</protein>
<keyword evidence="3" id="KW-0575">Peroxidase</keyword>
<dbReference type="InterPro" id="IPR013766">
    <property type="entry name" value="Thioredoxin_domain"/>
</dbReference>
<evidence type="ECO:0000256" key="5">
    <source>
        <dbReference type="ARBA" id="ARBA00023002"/>
    </source>
</evidence>
<dbReference type="GO" id="GO:0045454">
    <property type="term" value="P:cell redox homeostasis"/>
    <property type="evidence" value="ECO:0007669"/>
    <property type="project" value="TreeGrafter"/>
</dbReference>
<evidence type="ECO:0000256" key="10">
    <source>
        <dbReference type="ARBA" id="ARBA00042639"/>
    </source>
</evidence>
<accession>C0QQK6</accession>
<dbReference type="AlphaFoldDB" id="C0QQK6"/>
<dbReference type="STRING" id="123214.PERMA_1174"/>
<evidence type="ECO:0000256" key="4">
    <source>
        <dbReference type="ARBA" id="ARBA00022862"/>
    </source>
</evidence>
<dbReference type="KEGG" id="pmx:PERMA_1174"/>
<comment type="similarity">
    <text evidence="9">Belongs to the peroxiredoxin family. BCP/PrxQ subfamily.</text>
</comment>
<dbReference type="PaxDb" id="123214-PERMA_1174"/>
<evidence type="ECO:0000256" key="2">
    <source>
        <dbReference type="ARBA" id="ARBA00013017"/>
    </source>
</evidence>
<evidence type="ECO:0000256" key="1">
    <source>
        <dbReference type="ARBA" id="ARBA00003330"/>
    </source>
</evidence>
<keyword evidence="7" id="KW-0676">Redox-active center</keyword>
<organism evidence="13 14">
    <name type="scientific">Persephonella marina (strain DSM 14350 / EX-H1)</name>
    <dbReference type="NCBI Taxonomy" id="123214"/>
    <lineage>
        <taxon>Bacteria</taxon>
        <taxon>Pseudomonadati</taxon>
        <taxon>Aquificota</taxon>
        <taxon>Aquificia</taxon>
        <taxon>Aquificales</taxon>
        <taxon>Hydrogenothermaceae</taxon>
        <taxon>Persephonella</taxon>
    </lineage>
</organism>
<dbReference type="Pfam" id="PF00578">
    <property type="entry name" value="AhpC-TSA"/>
    <property type="match status" value="1"/>
</dbReference>
<dbReference type="EC" id="1.11.1.24" evidence="2"/>
<name>C0QQK6_PERMH</name>
<keyword evidence="6" id="KW-1015">Disulfide bond</keyword>
<dbReference type="Proteomes" id="UP000001366">
    <property type="component" value="Chromosome"/>
</dbReference>
<dbReference type="HOGENOM" id="CLU_042529_14_1_0"/>
<dbReference type="GO" id="GO:0008379">
    <property type="term" value="F:thioredoxin peroxidase activity"/>
    <property type="evidence" value="ECO:0007669"/>
    <property type="project" value="TreeGrafter"/>
</dbReference>
<dbReference type="SUPFAM" id="SSF52833">
    <property type="entry name" value="Thioredoxin-like"/>
    <property type="match status" value="1"/>
</dbReference>
<evidence type="ECO:0000256" key="8">
    <source>
        <dbReference type="ARBA" id="ARBA00032824"/>
    </source>
</evidence>
<dbReference type="PANTHER" id="PTHR42801">
    <property type="entry name" value="THIOREDOXIN-DEPENDENT PEROXIDE REDUCTASE"/>
    <property type="match status" value="1"/>
</dbReference>
<dbReference type="InterPro" id="IPR050924">
    <property type="entry name" value="Peroxiredoxin_BCP/PrxQ"/>
</dbReference>
<evidence type="ECO:0000256" key="3">
    <source>
        <dbReference type="ARBA" id="ARBA00022559"/>
    </source>
</evidence>
<sequence>MAKDKRKKVGEIAPEFCLIEAEGKEVCLRDLLSENRHVLIYFSQTEEKRRCDRSECPLKENLEKVMNLGVTVVVIDPDPVEEHKRFKHDHDIKFLMLSDPDMTAIKGYGVYEKVDVHGIEKEKIVSTVFLLDPQGRIVQVWEPKVIEDNIDDIIKTVKKLRGI</sequence>
<dbReference type="GO" id="GO:0034599">
    <property type="term" value="P:cellular response to oxidative stress"/>
    <property type="evidence" value="ECO:0007669"/>
    <property type="project" value="TreeGrafter"/>
</dbReference>
<dbReference type="OrthoDB" id="13168at2"/>
<reference evidence="13 14" key="1">
    <citation type="journal article" date="2009" name="J. Bacteriol.">
        <title>Complete and draft genome sequences of six members of the Aquificales.</title>
        <authorList>
            <person name="Reysenbach A.L."/>
            <person name="Hamamura N."/>
            <person name="Podar M."/>
            <person name="Griffiths E."/>
            <person name="Ferreira S."/>
            <person name="Hochstein R."/>
            <person name="Heidelberg J."/>
            <person name="Johnson J."/>
            <person name="Mead D."/>
            <person name="Pohorille A."/>
            <person name="Sarmiento M."/>
            <person name="Schweighofer K."/>
            <person name="Seshadri R."/>
            <person name="Voytek M.A."/>
        </authorList>
    </citation>
    <scope>NUCLEOTIDE SEQUENCE [LARGE SCALE GENOMIC DNA]</scope>
    <source>
        <strain evidence="14">DSM 14350 / EX-H1</strain>
    </source>
</reference>
<dbReference type="InterPro" id="IPR036249">
    <property type="entry name" value="Thioredoxin-like_sf"/>
</dbReference>
<dbReference type="Gene3D" id="3.40.30.10">
    <property type="entry name" value="Glutaredoxin"/>
    <property type="match status" value="1"/>
</dbReference>
<keyword evidence="5" id="KW-0560">Oxidoreductase</keyword>
<evidence type="ECO:0000259" key="12">
    <source>
        <dbReference type="PROSITE" id="PS51352"/>
    </source>
</evidence>
<dbReference type="PANTHER" id="PTHR42801:SF4">
    <property type="entry name" value="AHPC_TSA FAMILY PROTEIN"/>
    <property type="match status" value="1"/>
</dbReference>
<feature type="domain" description="Thioredoxin" evidence="12">
    <location>
        <begin position="7"/>
        <end position="162"/>
    </location>
</feature>
<evidence type="ECO:0000313" key="13">
    <source>
        <dbReference type="EMBL" id="ACO03191.1"/>
    </source>
</evidence>
<dbReference type="EMBL" id="CP001230">
    <property type="protein sequence ID" value="ACO03191.1"/>
    <property type="molecule type" value="Genomic_DNA"/>
</dbReference>
<dbReference type="PROSITE" id="PS51352">
    <property type="entry name" value="THIOREDOXIN_2"/>
    <property type="match status" value="1"/>
</dbReference>
<dbReference type="InterPro" id="IPR000866">
    <property type="entry name" value="AhpC/TSA"/>
</dbReference>
<dbReference type="GO" id="GO:0005737">
    <property type="term" value="C:cytoplasm"/>
    <property type="evidence" value="ECO:0007669"/>
    <property type="project" value="TreeGrafter"/>
</dbReference>
<keyword evidence="14" id="KW-1185">Reference proteome</keyword>
<dbReference type="eggNOG" id="COG1225">
    <property type="taxonomic scope" value="Bacteria"/>
</dbReference>
<comment type="function">
    <text evidence="1">Thiol-specific peroxidase that catalyzes the reduction of hydrogen peroxide and organic hydroperoxides to water and alcohols, respectively. Plays a role in cell protection against oxidative stress by detoxifying peroxides and as sensor of hydrogen peroxide-mediated signaling events.</text>
</comment>
<gene>
    <name evidence="13" type="ordered locus">PERMA_1174</name>
</gene>
<dbReference type="RefSeq" id="WP_012675430.1">
    <property type="nucleotide sequence ID" value="NC_012440.1"/>
</dbReference>
<evidence type="ECO:0000313" key="14">
    <source>
        <dbReference type="Proteomes" id="UP000001366"/>
    </source>
</evidence>
<keyword evidence="4" id="KW-0049">Antioxidant</keyword>
<evidence type="ECO:0000256" key="11">
    <source>
        <dbReference type="ARBA" id="ARBA00049091"/>
    </source>
</evidence>
<evidence type="ECO:0000256" key="6">
    <source>
        <dbReference type="ARBA" id="ARBA00023157"/>
    </source>
</evidence>
<evidence type="ECO:0000256" key="7">
    <source>
        <dbReference type="ARBA" id="ARBA00023284"/>
    </source>
</evidence>
<comment type="catalytic activity">
    <reaction evidence="11">
        <text>a hydroperoxide + [thioredoxin]-dithiol = an alcohol + [thioredoxin]-disulfide + H2O</text>
        <dbReference type="Rhea" id="RHEA:62620"/>
        <dbReference type="Rhea" id="RHEA-COMP:10698"/>
        <dbReference type="Rhea" id="RHEA-COMP:10700"/>
        <dbReference type="ChEBI" id="CHEBI:15377"/>
        <dbReference type="ChEBI" id="CHEBI:29950"/>
        <dbReference type="ChEBI" id="CHEBI:30879"/>
        <dbReference type="ChEBI" id="CHEBI:35924"/>
        <dbReference type="ChEBI" id="CHEBI:50058"/>
        <dbReference type="EC" id="1.11.1.24"/>
    </reaction>
</comment>